<organism evidence="2 3">
    <name type="scientific">Pseudomonas promysalinigenes</name>
    <dbReference type="NCBI Taxonomy" id="485898"/>
    <lineage>
        <taxon>Bacteria</taxon>
        <taxon>Pseudomonadati</taxon>
        <taxon>Pseudomonadota</taxon>
        <taxon>Gammaproteobacteria</taxon>
        <taxon>Pseudomonadales</taxon>
        <taxon>Pseudomonadaceae</taxon>
        <taxon>Pseudomonas</taxon>
    </lineage>
</organism>
<keyword evidence="2" id="KW-0449">Lipoprotein</keyword>
<dbReference type="PROSITE" id="PS51257">
    <property type="entry name" value="PROKAR_LIPOPROTEIN"/>
    <property type="match status" value="1"/>
</dbReference>
<dbReference type="RefSeq" id="WP_261743588.1">
    <property type="nucleotide sequence ID" value="NZ_CP104557.1"/>
</dbReference>
<dbReference type="EMBL" id="CP104557">
    <property type="protein sequence ID" value="UXH38167.1"/>
    <property type="molecule type" value="Genomic_DNA"/>
</dbReference>
<feature type="chain" id="PRO_5046919215" evidence="1">
    <location>
        <begin position="27"/>
        <end position="109"/>
    </location>
</feature>
<accession>A0ABY6AGX9</accession>
<dbReference type="Proteomes" id="UP001064504">
    <property type="component" value="Chromosome"/>
</dbReference>
<sequence length="109" mass="11482">MSRYGVALVALSLLLTGCGTINTVFSSDEQTAQGLASAQTRCEALPRVYSGVFYNLCILHGPPQVAEQVPGAPAGIPLRLIDFIPSGVFDTLLLPYTISVQATEGSLEL</sequence>
<dbReference type="Pfam" id="PF07119">
    <property type="entry name" value="DUF1375"/>
    <property type="match status" value="1"/>
</dbReference>
<protein>
    <submittedName>
        <fullName evidence="2">YceK/YidQ family lipoprotein</fullName>
    </submittedName>
</protein>
<keyword evidence="1" id="KW-0732">Signal</keyword>
<reference evidence="2" key="1">
    <citation type="submission" date="2022-09" db="EMBL/GenBank/DDBJ databases">
        <title>Complete genome sequence of Pseudomonas promysalinigenes strain RL-WG26, a newly isolated PGPR with the potential for plant salinity stress alleviation.</title>
        <authorList>
            <person name="Ren L."/>
            <person name="Wang G."/>
            <person name="Hu H."/>
        </authorList>
    </citation>
    <scope>NUCLEOTIDE SEQUENCE</scope>
    <source>
        <strain evidence="2">RL-WG26</strain>
    </source>
</reference>
<keyword evidence="3" id="KW-1185">Reference proteome</keyword>
<evidence type="ECO:0000313" key="3">
    <source>
        <dbReference type="Proteomes" id="UP001064504"/>
    </source>
</evidence>
<evidence type="ECO:0000256" key="1">
    <source>
        <dbReference type="SAM" id="SignalP"/>
    </source>
</evidence>
<evidence type="ECO:0000313" key="2">
    <source>
        <dbReference type="EMBL" id="UXH38167.1"/>
    </source>
</evidence>
<gene>
    <name evidence="2" type="ORF">N5C08_14285</name>
</gene>
<dbReference type="InterPro" id="IPR010780">
    <property type="entry name" value="DUF1375"/>
</dbReference>
<feature type="signal peptide" evidence="1">
    <location>
        <begin position="1"/>
        <end position="26"/>
    </location>
</feature>
<proteinExistence type="predicted"/>
<name>A0ABY6AGX9_9PSED</name>